<dbReference type="Proteomes" id="UP000515292">
    <property type="component" value="Chromosome"/>
</dbReference>
<evidence type="ECO:0000256" key="1">
    <source>
        <dbReference type="SAM" id="MobiDB-lite"/>
    </source>
</evidence>
<keyword evidence="2" id="KW-0812">Transmembrane</keyword>
<organism evidence="4 5">
    <name type="scientific">Sandaracinobacteroides saxicola</name>
    <dbReference type="NCBI Taxonomy" id="2759707"/>
    <lineage>
        <taxon>Bacteria</taxon>
        <taxon>Pseudomonadati</taxon>
        <taxon>Pseudomonadota</taxon>
        <taxon>Alphaproteobacteria</taxon>
        <taxon>Sphingomonadales</taxon>
        <taxon>Sphingosinicellaceae</taxon>
        <taxon>Sandaracinobacteroides</taxon>
    </lineage>
</organism>
<dbReference type="InterPro" id="IPR032710">
    <property type="entry name" value="NTF2-like_dom_sf"/>
</dbReference>
<dbReference type="SMART" id="SM00978">
    <property type="entry name" value="Tim44"/>
    <property type="match status" value="1"/>
</dbReference>
<gene>
    <name evidence="4" type="ORF">H3309_08125</name>
</gene>
<dbReference type="Gene3D" id="3.10.450.240">
    <property type="match status" value="1"/>
</dbReference>
<dbReference type="AlphaFoldDB" id="A0A7G5IM10"/>
<sequence length="209" mass="22524">MDNSGWIEIIFLAMLAGFIGLRLYNVLGRRTGNEKPAADAFRPTGPELARPGARPEPEAPLALEVPAGTADDVRSGLEAIARADRNFNPDGFLVGARGAYSLILEAFWRGDMDAMDGLVADDVAAQFRAAIATRDDPVDNKLLAIDNARIVEARMNGTMAEVTVQFDADISMGSERTSVQAHDLWTFSRLTSSSDPAWLLIATDDTVGE</sequence>
<feature type="transmembrane region" description="Helical" evidence="2">
    <location>
        <begin position="6"/>
        <end position="25"/>
    </location>
</feature>
<evidence type="ECO:0000259" key="3">
    <source>
        <dbReference type="SMART" id="SM00978"/>
    </source>
</evidence>
<dbReference type="EMBL" id="CP059851">
    <property type="protein sequence ID" value="QMW24402.1"/>
    <property type="molecule type" value="Genomic_DNA"/>
</dbReference>
<keyword evidence="2" id="KW-1133">Transmembrane helix</keyword>
<dbReference type="Pfam" id="PF04280">
    <property type="entry name" value="Tim44"/>
    <property type="match status" value="1"/>
</dbReference>
<name>A0A7G5IM10_9SPHN</name>
<accession>A0A7G5IM10</accession>
<dbReference type="RefSeq" id="WP_182298282.1">
    <property type="nucleotide sequence ID" value="NZ_CP059851.1"/>
</dbReference>
<evidence type="ECO:0000256" key="2">
    <source>
        <dbReference type="SAM" id="Phobius"/>
    </source>
</evidence>
<protein>
    <submittedName>
        <fullName evidence="4">Tim44 domain-containing protein</fullName>
    </submittedName>
</protein>
<evidence type="ECO:0000313" key="4">
    <source>
        <dbReference type="EMBL" id="QMW24402.1"/>
    </source>
</evidence>
<keyword evidence="2" id="KW-0472">Membrane</keyword>
<dbReference type="SUPFAM" id="SSF54427">
    <property type="entry name" value="NTF2-like"/>
    <property type="match status" value="1"/>
</dbReference>
<dbReference type="InterPro" id="IPR007379">
    <property type="entry name" value="Tim44-like_dom"/>
</dbReference>
<evidence type="ECO:0000313" key="5">
    <source>
        <dbReference type="Proteomes" id="UP000515292"/>
    </source>
</evidence>
<reference evidence="4 5" key="1">
    <citation type="submission" date="2020-07" db="EMBL/GenBank/DDBJ databases">
        <title>Complete genome sequence for Sandaracinobacter sp. M6.</title>
        <authorList>
            <person name="Tang Y."/>
            <person name="Liu Q."/>
            <person name="Guo Z."/>
            <person name="Lei P."/>
            <person name="Huang B."/>
        </authorList>
    </citation>
    <scope>NUCLEOTIDE SEQUENCE [LARGE SCALE GENOMIC DNA]</scope>
    <source>
        <strain evidence="4 5">M6</strain>
    </source>
</reference>
<dbReference type="KEGG" id="sand:H3309_08125"/>
<feature type="region of interest" description="Disordered" evidence="1">
    <location>
        <begin position="34"/>
        <end position="58"/>
    </location>
</feature>
<dbReference type="NCBIfam" id="NF033779">
    <property type="entry name" value="Tim44_TimA_adap"/>
    <property type="match status" value="1"/>
</dbReference>
<proteinExistence type="predicted"/>
<feature type="domain" description="Tim44-like" evidence="3">
    <location>
        <begin position="73"/>
        <end position="205"/>
    </location>
</feature>
<keyword evidence="5" id="KW-1185">Reference proteome</keyword>